<dbReference type="Gene3D" id="3.30.70.2190">
    <property type="match status" value="1"/>
</dbReference>
<dbReference type="SUPFAM" id="SSF56176">
    <property type="entry name" value="FAD-binding/transporter-associated domain-like"/>
    <property type="match status" value="1"/>
</dbReference>
<evidence type="ECO:0000256" key="4">
    <source>
        <dbReference type="ARBA" id="ARBA00022827"/>
    </source>
</evidence>
<dbReference type="PROSITE" id="PS51387">
    <property type="entry name" value="FAD_PCMH"/>
    <property type="match status" value="1"/>
</dbReference>
<keyword evidence="4" id="KW-0274">FAD</keyword>
<dbReference type="GO" id="GO:0003824">
    <property type="term" value="F:catalytic activity"/>
    <property type="evidence" value="ECO:0007669"/>
    <property type="project" value="InterPro"/>
</dbReference>
<dbReference type="InterPro" id="IPR004113">
    <property type="entry name" value="FAD-bd_oxidored_4_C"/>
</dbReference>
<reference evidence="6 7" key="2">
    <citation type="journal article" date="2010" name="J. Bacteriol.">
        <title>Complete genome sequence of Beijerinckia indica subsp. indica.</title>
        <authorList>
            <person name="Tamas I."/>
            <person name="Dedysh S.N."/>
            <person name="Liesack W."/>
            <person name="Stott M.B."/>
            <person name="Alam M."/>
            <person name="Murrell J.C."/>
            <person name="Dunfield P.F."/>
        </authorList>
    </citation>
    <scope>NUCLEOTIDE SEQUENCE [LARGE SCALE GENOMIC DNA]</scope>
    <source>
        <strain evidence="7">ATCC 9039 / DSM 1715 / NCIMB 8712</strain>
    </source>
</reference>
<protein>
    <submittedName>
        <fullName evidence="6">FAD linked oxidase domain protein</fullName>
    </submittedName>
</protein>
<dbReference type="AlphaFoldDB" id="B2IF73"/>
<dbReference type="Gene3D" id="1.10.45.10">
    <property type="entry name" value="Vanillyl-alcohol Oxidase, Chain A, domain 4"/>
    <property type="match status" value="1"/>
</dbReference>
<evidence type="ECO:0000259" key="5">
    <source>
        <dbReference type="PROSITE" id="PS51387"/>
    </source>
</evidence>
<keyword evidence="7" id="KW-1185">Reference proteome</keyword>
<dbReference type="GO" id="GO:0022904">
    <property type="term" value="P:respiratory electron transport chain"/>
    <property type="evidence" value="ECO:0007669"/>
    <property type="project" value="TreeGrafter"/>
</dbReference>
<evidence type="ECO:0000256" key="3">
    <source>
        <dbReference type="ARBA" id="ARBA00022630"/>
    </source>
</evidence>
<organism evidence="6 7">
    <name type="scientific">Beijerinckia indica subsp. indica (strain ATCC 9039 / DSM 1715 / NCIMB 8712)</name>
    <dbReference type="NCBI Taxonomy" id="395963"/>
    <lineage>
        <taxon>Bacteria</taxon>
        <taxon>Pseudomonadati</taxon>
        <taxon>Pseudomonadota</taxon>
        <taxon>Alphaproteobacteria</taxon>
        <taxon>Hyphomicrobiales</taxon>
        <taxon>Beijerinckiaceae</taxon>
        <taxon>Beijerinckia</taxon>
    </lineage>
</organism>
<dbReference type="InterPro" id="IPR036318">
    <property type="entry name" value="FAD-bd_PCMH-like_sf"/>
</dbReference>
<dbReference type="InterPro" id="IPR016171">
    <property type="entry name" value="Vanillyl_alc_oxidase_C-sub2"/>
</dbReference>
<dbReference type="Gene3D" id="3.30.70.2740">
    <property type="match status" value="1"/>
</dbReference>
<dbReference type="Pfam" id="PF02913">
    <property type="entry name" value="FAD-oxidase_C"/>
    <property type="match status" value="1"/>
</dbReference>
<dbReference type="InterPro" id="IPR016169">
    <property type="entry name" value="FAD-bd_PCMH_sub2"/>
</dbReference>
<accession>B2IF73</accession>
<dbReference type="SUPFAM" id="SSF55103">
    <property type="entry name" value="FAD-linked oxidases, C-terminal domain"/>
    <property type="match status" value="1"/>
</dbReference>
<dbReference type="InterPro" id="IPR006094">
    <property type="entry name" value="Oxid_FAD_bind_N"/>
</dbReference>
<dbReference type="Gene3D" id="3.30.465.10">
    <property type="match status" value="1"/>
</dbReference>
<dbReference type="FunFam" id="1.10.45.10:FF:000001">
    <property type="entry name" value="D-lactate dehydrogenase mitochondrial"/>
    <property type="match status" value="1"/>
</dbReference>
<dbReference type="RefSeq" id="WP_012384994.1">
    <property type="nucleotide sequence ID" value="NC_010581.1"/>
</dbReference>
<proteinExistence type="inferred from homology"/>
<dbReference type="eggNOG" id="COG0277">
    <property type="taxonomic scope" value="Bacteria"/>
</dbReference>
<dbReference type="Pfam" id="PF01565">
    <property type="entry name" value="FAD_binding_4"/>
    <property type="match status" value="1"/>
</dbReference>
<feature type="domain" description="FAD-binding PCMH-type" evidence="5">
    <location>
        <begin position="42"/>
        <end position="223"/>
    </location>
</feature>
<keyword evidence="3" id="KW-0285">Flavoprotein</keyword>
<evidence type="ECO:0000313" key="6">
    <source>
        <dbReference type="EMBL" id="ACB95638.1"/>
    </source>
</evidence>
<reference evidence="7" key="1">
    <citation type="submission" date="2008-03" db="EMBL/GenBank/DDBJ databases">
        <title>Complete sequence of chromosome of Beijerinckia indica subsp. indica ATCC 9039.</title>
        <authorList>
            <consortium name="US DOE Joint Genome Institute"/>
            <person name="Copeland A."/>
            <person name="Lucas S."/>
            <person name="Lapidus A."/>
            <person name="Glavina del Rio T."/>
            <person name="Dalin E."/>
            <person name="Tice H."/>
            <person name="Bruce D."/>
            <person name="Goodwin L."/>
            <person name="Pitluck S."/>
            <person name="LaButti K."/>
            <person name="Schmutz J."/>
            <person name="Larimer F."/>
            <person name="Land M."/>
            <person name="Hauser L."/>
            <person name="Kyrpides N."/>
            <person name="Mikhailova N."/>
            <person name="Dunfield P.F."/>
            <person name="Dedysh S.N."/>
            <person name="Liesack W."/>
            <person name="Saw J.H."/>
            <person name="Alam M."/>
            <person name="Chen Y."/>
            <person name="Murrell J.C."/>
            <person name="Richardson P."/>
        </authorList>
    </citation>
    <scope>NUCLEOTIDE SEQUENCE [LARGE SCALE GENOMIC DNA]</scope>
    <source>
        <strain evidence="7">ATCC 9039 / DSM 1715 / NCIMB 8712</strain>
    </source>
</reference>
<comment type="cofactor">
    <cofactor evidence="1">
        <name>FAD</name>
        <dbReference type="ChEBI" id="CHEBI:57692"/>
    </cofactor>
</comment>
<dbReference type="EMBL" id="CP001016">
    <property type="protein sequence ID" value="ACB95638.1"/>
    <property type="molecule type" value="Genomic_DNA"/>
</dbReference>
<dbReference type="InterPro" id="IPR051264">
    <property type="entry name" value="FAD-oxidored/transferase_4"/>
</dbReference>
<dbReference type="KEGG" id="bid:Bind_2016"/>
<evidence type="ECO:0000313" key="7">
    <source>
        <dbReference type="Proteomes" id="UP000001695"/>
    </source>
</evidence>
<dbReference type="PANTHER" id="PTHR43716">
    <property type="entry name" value="D-2-HYDROXYGLUTARATE DEHYDROGENASE, MITOCHONDRIAL"/>
    <property type="match status" value="1"/>
</dbReference>
<dbReference type="Gene3D" id="3.30.43.10">
    <property type="entry name" value="Uridine Diphospho-n-acetylenolpyruvylglucosamine Reductase, domain 2"/>
    <property type="match status" value="1"/>
</dbReference>
<evidence type="ECO:0000256" key="1">
    <source>
        <dbReference type="ARBA" id="ARBA00001974"/>
    </source>
</evidence>
<dbReference type="InterPro" id="IPR016166">
    <property type="entry name" value="FAD-bd_PCMH"/>
</dbReference>
<dbReference type="InterPro" id="IPR016167">
    <property type="entry name" value="FAD-bd_PCMH_sub1"/>
</dbReference>
<dbReference type="STRING" id="395963.Bind_2016"/>
<name>B2IF73_BEII9</name>
<dbReference type="Proteomes" id="UP000001695">
    <property type="component" value="Chromosome"/>
</dbReference>
<dbReference type="OrthoDB" id="9809290at2"/>
<sequence>MDTQSFSGEDLLSRLRLVLGEKHVLTEGVDMAAFLEEPRGLYHGHALAVVRPGSTQEVASVMTLCAEAQTNVVTQGGNTGLVGGQIPLAGTKPIVLSLTRLNQLREIDLPSETMTVEAGMTLAAVQAAADTVERLFPLSLASEGSCTIGGNLATNAGGTNVIAYGNARALVLGLEVVLADGRILHDLSKLKKDNTGYDLKDLFIGSEGTLGIITAAVLKLFPKPRSRETAFIGLSSPRAAVDFLTLARAEAGPNIVAFELIPRIGIDFVLAHSEGNRDPFNKQHAWYVLLELASPQKQGLDTILLHVLEAGMEKGLIEDAAIAASLAQHEAFWRLRELLSEVQGREGGSIKHDVSVPIAAVPDFLDDVANTLAKALPGSRPVPFGHLGDGNIHCNISQPIGADKQAFLDRWDEVNTLVHGLVAKYHGSISAEHGIGQLKRKLLPQVKDPVALDVMRAVKTALDPQNLLNPGKVL</sequence>
<dbReference type="PANTHER" id="PTHR43716:SF2">
    <property type="entry name" value="BLL6224 PROTEIN"/>
    <property type="match status" value="1"/>
</dbReference>
<dbReference type="InterPro" id="IPR016164">
    <property type="entry name" value="FAD-linked_Oxase-like_C"/>
</dbReference>
<comment type="similarity">
    <text evidence="2">Belongs to the FAD-binding oxidoreductase/transferase type 4 family.</text>
</comment>
<gene>
    <name evidence="6" type="ordered locus">Bind_2016</name>
</gene>
<evidence type="ECO:0000256" key="2">
    <source>
        <dbReference type="ARBA" id="ARBA00008000"/>
    </source>
</evidence>
<dbReference type="HOGENOM" id="CLU_017779_4_1_5"/>
<dbReference type="GO" id="GO:0071949">
    <property type="term" value="F:FAD binding"/>
    <property type="evidence" value="ECO:0007669"/>
    <property type="project" value="InterPro"/>
</dbReference>